<dbReference type="EMBL" id="FOUJ01000001">
    <property type="protein sequence ID" value="SFM26869.1"/>
    <property type="molecule type" value="Genomic_DNA"/>
</dbReference>
<dbReference type="AlphaFoldDB" id="A0A1I4PGF7"/>
<keyword evidence="2" id="KW-1185">Reference proteome</keyword>
<sequence length="55" mass="6401">MTSQVCIIDEEIELLNELFFRIDQGGGMVWIEKLLVDKKEIYQRLSSKINAQITT</sequence>
<proteinExistence type="predicted"/>
<gene>
    <name evidence="1" type="ORF">SAMN04488696_0641</name>
</gene>
<evidence type="ECO:0000313" key="2">
    <source>
        <dbReference type="Proteomes" id="UP000198535"/>
    </source>
</evidence>
<accession>A0A1I4PGF7</accession>
<name>A0A1I4PGF7_9EURY</name>
<organism evidence="1 2">
    <name type="scientific">Methanolobus profundi</name>
    <dbReference type="NCBI Taxonomy" id="487685"/>
    <lineage>
        <taxon>Archaea</taxon>
        <taxon>Methanobacteriati</taxon>
        <taxon>Methanobacteriota</taxon>
        <taxon>Stenosarchaea group</taxon>
        <taxon>Methanomicrobia</taxon>
        <taxon>Methanosarcinales</taxon>
        <taxon>Methanosarcinaceae</taxon>
        <taxon>Methanolobus</taxon>
    </lineage>
</organism>
<protein>
    <submittedName>
        <fullName evidence="1">Uncharacterized protein</fullName>
    </submittedName>
</protein>
<dbReference type="Proteomes" id="UP000198535">
    <property type="component" value="Unassembled WGS sequence"/>
</dbReference>
<evidence type="ECO:0000313" key="1">
    <source>
        <dbReference type="EMBL" id="SFM26869.1"/>
    </source>
</evidence>
<reference evidence="2" key="1">
    <citation type="submission" date="2016-10" db="EMBL/GenBank/DDBJ databases">
        <authorList>
            <person name="Varghese N."/>
            <person name="Submissions S."/>
        </authorList>
    </citation>
    <scope>NUCLEOTIDE SEQUENCE [LARGE SCALE GENOMIC DNA]</scope>
    <source>
        <strain evidence="2">Mob M</strain>
    </source>
</reference>